<evidence type="ECO:0000256" key="2">
    <source>
        <dbReference type="SAM" id="Phobius"/>
    </source>
</evidence>
<dbReference type="KEGG" id="ppai:E1956_42525"/>
<dbReference type="RefSeq" id="WP_134759490.1">
    <property type="nucleotide sequence ID" value="NZ_CP038151.1"/>
</dbReference>
<feature type="transmembrane region" description="Helical" evidence="2">
    <location>
        <begin position="985"/>
        <end position="1007"/>
    </location>
</feature>
<keyword evidence="2" id="KW-0812">Transmembrane</keyword>
<feature type="transmembrane region" description="Helical" evidence="2">
    <location>
        <begin position="772"/>
        <end position="790"/>
    </location>
</feature>
<feature type="compositionally biased region" description="Basic residues" evidence="1">
    <location>
        <begin position="8"/>
        <end position="20"/>
    </location>
</feature>
<accession>A0A4P7D4S4</accession>
<gene>
    <name evidence="3" type="ORF">E1956_42525</name>
</gene>
<feature type="region of interest" description="Disordered" evidence="1">
    <location>
        <begin position="1"/>
        <end position="24"/>
    </location>
</feature>
<evidence type="ECO:0000313" key="3">
    <source>
        <dbReference type="EMBL" id="QBR03766.1"/>
    </source>
</evidence>
<keyword evidence="2" id="KW-0472">Membrane</keyword>
<protein>
    <submittedName>
        <fullName evidence="3">Uncharacterized protein</fullName>
    </submittedName>
</protein>
<keyword evidence="4" id="KW-1185">Reference proteome</keyword>
<proteinExistence type="predicted"/>
<dbReference type="EMBL" id="CP038151">
    <property type="protein sequence ID" value="QBR03766.1"/>
    <property type="molecule type" value="Genomic_DNA"/>
</dbReference>
<feature type="transmembrane region" description="Helical" evidence="2">
    <location>
        <begin position="954"/>
        <end position="973"/>
    </location>
</feature>
<feature type="transmembrane region" description="Helical" evidence="2">
    <location>
        <begin position="921"/>
        <end position="942"/>
    </location>
</feature>
<dbReference type="OrthoDB" id="9255473at2"/>
<evidence type="ECO:0000256" key="1">
    <source>
        <dbReference type="SAM" id="MobiDB-lite"/>
    </source>
</evidence>
<sequence length="1317" mass="140331">MPVSNQRLSHRSKSHQRKAGGTRQTSSGYVLDLVIAPNSSEQPVGALPRRLLLVRSGKHDSSDQLYLDQVPVPREAWSFDSHDNVLMWRGVFGGGHLFLTQNSKRAIGNVRLGVSPVAVQASAFSVFDCQVAPDCGINYESVGDRLTNMIWDTSSQQWKGANWSHEGRFQLRYSYVAPTDPITPGSFKFSFTDAEASPDNPWNPTDFAASLKPASDTGAFTWHLSFRAGETPQRPDQPGGKPDTVFPYWLVATEDAAGRTISGAMVVDGEPGSGNLVGFQGTEANPAIAGYYRASASSTPFGVFDGRLVVAGHTVGSSAVRESALVWSELNSDQQVSTGLPASGRLQFSKDGAFASCTDTRLHVQRISASAAFRALEGDRNVHDTLASRLSDASKSIADPALNIHSLLVMTPYGRDAKNNWVETVQKAVTEDLSTIMNSFIDPDKWRLLFGSTPQPTLSGRLAEVANLPVPGEDPQKWYRSLGTAVLTQGMAQGSDEHCKNLNGPRAATWLKTEVAASKVYAAHAKALFAYHWQDQNNLTAAFLQDQIDNAQTYAPIIQGKIDDMVKDINTNVVPDPTQTDPRPQMIADVQSVGAYAKGNNLFWAFGFFYYNTSSSVLANIGQAMNDPGSNDSSMLARLFQTNVTVLTALDPSGTFAQQYNNILHAFLGTNTLANMTSFDDGATDLGIIKEYLQELVSNNLNNEDADIKAAAAQLQALVDSEDADAILSGSIQEINSISSSLQTTMAFPFMANRFATWFETAYPKWAKAGKFFGSVFLGGIAALNAFNLISSLKSWKKLTTEERAQLVTSAAQMGLQILAGVVKRGMRIGQIFTVEGLTPGQRAASVARIIADGEGGALEAGLVRTGNSLARWLGSTEGTSLINVSVDGATSAVMINSAQVAVEDCEWLTKAFGRNLDEFIATRIGPVFILAGIGFSLYSISKGEGGVSLASDVLGLTAGALTLFAMAGQWAIDGLMVTAEAFASIVAIAGPLAVLAAVAGVALMIYEMFQSPPDPVEQFVDDVAAPNGFKVDSQARSIDYVAPFANPDQGNLLMIGFTLATNGRVLASAADGVIALGQPSALPDTVWQVQTDGKGYSQIFTVVQPDVSRPPVLVKLSLMSDGTISFQPPVTPSSKVSSFLGRRTESRDPAGPTVTTQTWLSTPSNGTLASDGHLLSLDLTLQPSIADKDGKLIPTGWLAVNGDRLVSGASGTPLTLTVSGMAPNFMRMNDMPFPAGTVPKQEQEYGPVFGVQPSTPLSFDPIANLPEFLSLSQENGKLTPNGKPDGDKAAEFNLTMVARNAFGFGQASFSVVVGAS</sequence>
<feature type="region of interest" description="Disordered" evidence="1">
    <location>
        <begin position="1136"/>
        <end position="1157"/>
    </location>
</feature>
<evidence type="ECO:0000313" key="4">
    <source>
        <dbReference type="Proteomes" id="UP000295727"/>
    </source>
</evidence>
<dbReference type="Proteomes" id="UP000295727">
    <property type="component" value="Chromosome 4"/>
</dbReference>
<keyword evidence="2" id="KW-1133">Transmembrane helix</keyword>
<reference evidence="3 4" key="1">
    <citation type="submission" date="2019-03" db="EMBL/GenBank/DDBJ databases">
        <title>Paraburkholderia sp. 7MH5, isolated from subtropical forest soil.</title>
        <authorList>
            <person name="Gao Z.-H."/>
            <person name="Qiu L.-H."/>
        </authorList>
    </citation>
    <scope>NUCLEOTIDE SEQUENCE [LARGE SCALE GENOMIC DNA]</scope>
    <source>
        <strain evidence="3 4">7MH5</strain>
    </source>
</reference>
<organism evidence="3 4">
    <name type="scientific">Paraburkholderia pallida</name>
    <dbReference type="NCBI Taxonomy" id="2547399"/>
    <lineage>
        <taxon>Bacteria</taxon>
        <taxon>Pseudomonadati</taxon>
        <taxon>Pseudomonadota</taxon>
        <taxon>Betaproteobacteria</taxon>
        <taxon>Burkholderiales</taxon>
        <taxon>Burkholderiaceae</taxon>
        <taxon>Paraburkholderia</taxon>
    </lineage>
</organism>
<name>A0A4P7D4S4_9BURK</name>